<reference evidence="3 4" key="1">
    <citation type="submission" date="2021-03" db="EMBL/GenBank/DDBJ databases">
        <title>Whole genome sequence of Jiella sp. MQZ13P-4.</title>
        <authorList>
            <person name="Tuo L."/>
        </authorList>
    </citation>
    <scope>NUCLEOTIDE SEQUENCE [LARGE SCALE GENOMIC DNA]</scope>
    <source>
        <strain evidence="3 4">MQZ13P-4</strain>
    </source>
</reference>
<dbReference type="InterPro" id="IPR023606">
    <property type="entry name" value="CoA-Trfase_III_dom_1_sf"/>
</dbReference>
<proteinExistence type="predicted"/>
<dbReference type="GO" id="GO:0016740">
    <property type="term" value="F:transferase activity"/>
    <property type="evidence" value="ECO:0007669"/>
    <property type="project" value="UniProtKB-KW"/>
</dbReference>
<dbReference type="Gene3D" id="3.30.1540.10">
    <property type="entry name" value="formyl-coa transferase, domain 3"/>
    <property type="match status" value="1"/>
</dbReference>
<organism evidence="3 4">
    <name type="scientific">Jiella sonneratiae</name>
    <dbReference type="NCBI Taxonomy" id="2816856"/>
    <lineage>
        <taxon>Bacteria</taxon>
        <taxon>Pseudomonadati</taxon>
        <taxon>Pseudomonadota</taxon>
        <taxon>Alphaproteobacteria</taxon>
        <taxon>Hyphomicrobiales</taxon>
        <taxon>Aurantimonadaceae</taxon>
        <taxon>Jiella</taxon>
    </lineage>
</organism>
<evidence type="ECO:0000313" key="3">
    <source>
        <dbReference type="EMBL" id="MBO0902171.1"/>
    </source>
</evidence>
<dbReference type="PANTHER" id="PTHR48207">
    <property type="entry name" value="SUCCINATE--HYDROXYMETHYLGLUTARATE COA-TRANSFERASE"/>
    <property type="match status" value="1"/>
</dbReference>
<dbReference type="Pfam" id="PF02515">
    <property type="entry name" value="CoA_transf_3"/>
    <property type="match status" value="1"/>
</dbReference>
<evidence type="ECO:0000256" key="1">
    <source>
        <dbReference type="ARBA" id="ARBA00022679"/>
    </source>
</evidence>
<dbReference type="InterPro" id="IPR003673">
    <property type="entry name" value="CoA-Trfase_fam_III"/>
</dbReference>
<dbReference type="Proteomes" id="UP000664288">
    <property type="component" value="Unassembled WGS sequence"/>
</dbReference>
<dbReference type="PANTHER" id="PTHR48207:SF3">
    <property type="entry name" value="SUCCINATE--HYDROXYMETHYLGLUTARATE COA-TRANSFERASE"/>
    <property type="match status" value="1"/>
</dbReference>
<dbReference type="EMBL" id="JAFMPY010000001">
    <property type="protein sequence ID" value="MBO0902171.1"/>
    <property type="molecule type" value="Genomic_DNA"/>
</dbReference>
<feature type="region of interest" description="Disordered" evidence="2">
    <location>
        <begin position="364"/>
        <end position="385"/>
    </location>
</feature>
<dbReference type="InterPro" id="IPR050483">
    <property type="entry name" value="CoA-transferase_III_domain"/>
</dbReference>
<gene>
    <name evidence="3" type="ORF">J1C47_00830</name>
</gene>
<keyword evidence="4" id="KW-1185">Reference proteome</keyword>
<dbReference type="Gene3D" id="3.40.50.10540">
    <property type="entry name" value="Crotonobetainyl-coa:carnitine coa-transferase, domain 1"/>
    <property type="match status" value="1"/>
</dbReference>
<keyword evidence="1 3" id="KW-0808">Transferase</keyword>
<name>A0ABS3J0R5_9HYPH</name>
<accession>A0ABS3J0R5</accession>
<comment type="caution">
    <text evidence="3">The sequence shown here is derived from an EMBL/GenBank/DDBJ whole genome shotgun (WGS) entry which is preliminary data.</text>
</comment>
<dbReference type="RefSeq" id="WP_207348816.1">
    <property type="nucleotide sequence ID" value="NZ_JAFMPY010000001.1"/>
</dbReference>
<evidence type="ECO:0000313" key="4">
    <source>
        <dbReference type="Proteomes" id="UP000664288"/>
    </source>
</evidence>
<dbReference type="SUPFAM" id="SSF89796">
    <property type="entry name" value="CoA-transferase family III (CaiB/BaiF)"/>
    <property type="match status" value="1"/>
</dbReference>
<dbReference type="InterPro" id="IPR044855">
    <property type="entry name" value="CoA-Trfase_III_dom3_sf"/>
</dbReference>
<sequence length="385" mass="40571">MQDLAALTVVSVEHAVAAPYASAKLADAGARVIKVERPEGDFARGYDSLAAGNSAYFVWLNRGKEAIALDLKKAEDRRILAAMIDKADILIQNLGPGVMERLGFGIEALCERQPGLIACSISGYGSAGPRASQKAYDLLIQAESGLSAINGTEEGPARVGISVCDIAAGMTAYQAILEAVIGRLATGRGRHVEVSLYHAMADWMNVPYLQHRYGGKAPTRQGLRHPTIAPYGAFDCADGKTLLVAVQNDREWAKLCAVLGAPDMADDPAFATNAGRVKNRERTDGFVGARLAGLGREDAIALLSQAGIAIGRLSDMEDLVRHPQNRFVEVATPTGPLQLLAPGAAVAGEVRPALGKVPEIDEHGTALRREFGGAGTASPQDASVR</sequence>
<evidence type="ECO:0000256" key="2">
    <source>
        <dbReference type="SAM" id="MobiDB-lite"/>
    </source>
</evidence>
<protein>
    <submittedName>
        <fullName evidence="3">CoA transferase</fullName>
    </submittedName>
</protein>